<accession>C5M8M0</accession>
<proteinExistence type="predicted"/>
<dbReference type="OrthoDB" id="10635589at2759"/>
<protein>
    <submittedName>
        <fullName evidence="2">Uncharacterized protein</fullName>
    </submittedName>
</protein>
<dbReference type="RefSeq" id="XP_002548445.1">
    <property type="nucleotide sequence ID" value="XM_002548399.1"/>
</dbReference>
<evidence type="ECO:0000256" key="1">
    <source>
        <dbReference type="SAM" id="MobiDB-lite"/>
    </source>
</evidence>
<organism evidence="2 3">
    <name type="scientific">Candida tropicalis (strain ATCC MYA-3404 / T1)</name>
    <name type="common">Yeast</name>
    <dbReference type="NCBI Taxonomy" id="294747"/>
    <lineage>
        <taxon>Eukaryota</taxon>
        <taxon>Fungi</taxon>
        <taxon>Dikarya</taxon>
        <taxon>Ascomycota</taxon>
        <taxon>Saccharomycotina</taxon>
        <taxon>Pichiomycetes</taxon>
        <taxon>Debaryomycetaceae</taxon>
        <taxon>Candida/Lodderomyces clade</taxon>
        <taxon>Candida</taxon>
    </lineage>
</organism>
<name>C5M8M0_CANTT</name>
<sequence>MDMNKILETENLYAEEEDCIAEFIDLRIDNGWGITKHEVIALACRLGRKRNPEFAVGRVWYEAFMKKFKRFALKRSRRSIISILLEGDMDELQNWKEETKFNQPKGSKNKKSKQDEAAAKPKKKKRAPTEFVMQREKPKRKTKSQLAEGKLKINPDDDESTVQSKVMQMGGAFEIRRAAWKLLNHQDDKIREEILRRLGEEDQSVKEVENPYIEDTGDVYSSAGEEDDE</sequence>
<evidence type="ECO:0000313" key="2">
    <source>
        <dbReference type="EMBL" id="EER33924.1"/>
    </source>
</evidence>
<feature type="region of interest" description="Disordered" evidence="1">
    <location>
        <begin position="98"/>
        <end position="162"/>
    </location>
</feature>
<dbReference type="VEuPathDB" id="FungiDB:CTRG_02742"/>
<evidence type="ECO:0000313" key="3">
    <source>
        <dbReference type="Proteomes" id="UP000002037"/>
    </source>
</evidence>
<dbReference type="HOGENOM" id="CLU_1209681_0_0_1"/>
<dbReference type="Proteomes" id="UP000002037">
    <property type="component" value="Unassembled WGS sequence"/>
</dbReference>
<feature type="region of interest" description="Disordered" evidence="1">
    <location>
        <begin position="202"/>
        <end position="229"/>
    </location>
</feature>
<reference evidence="2 3" key="1">
    <citation type="journal article" date="2009" name="Nature">
        <title>Evolution of pathogenicity and sexual reproduction in eight Candida genomes.</title>
        <authorList>
            <person name="Butler G."/>
            <person name="Rasmussen M.D."/>
            <person name="Lin M.F."/>
            <person name="Santos M.A."/>
            <person name="Sakthikumar S."/>
            <person name="Munro C.A."/>
            <person name="Rheinbay E."/>
            <person name="Grabherr M."/>
            <person name="Forche A."/>
            <person name="Reedy J.L."/>
            <person name="Agrafioti I."/>
            <person name="Arnaud M.B."/>
            <person name="Bates S."/>
            <person name="Brown A.J."/>
            <person name="Brunke S."/>
            <person name="Costanzo M.C."/>
            <person name="Fitzpatrick D.A."/>
            <person name="de Groot P.W."/>
            <person name="Harris D."/>
            <person name="Hoyer L.L."/>
            <person name="Hube B."/>
            <person name="Klis F.M."/>
            <person name="Kodira C."/>
            <person name="Lennard N."/>
            <person name="Logue M.E."/>
            <person name="Martin R."/>
            <person name="Neiman A.M."/>
            <person name="Nikolaou E."/>
            <person name="Quail M.A."/>
            <person name="Quinn J."/>
            <person name="Santos M.C."/>
            <person name="Schmitzberger F.F."/>
            <person name="Sherlock G."/>
            <person name="Shah P."/>
            <person name="Silverstein K.A."/>
            <person name="Skrzypek M.S."/>
            <person name="Soll D."/>
            <person name="Staggs R."/>
            <person name="Stansfield I."/>
            <person name="Stumpf M.P."/>
            <person name="Sudbery P.E."/>
            <person name="Srikantha T."/>
            <person name="Zeng Q."/>
            <person name="Berman J."/>
            <person name="Berriman M."/>
            <person name="Heitman J."/>
            <person name="Gow N.A."/>
            <person name="Lorenz M.C."/>
            <person name="Birren B.W."/>
            <person name="Kellis M."/>
            <person name="Cuomo C.A."/>
        </authorList>
    </citation>
    <scope>NUCLEOTIDE SEQUENCE [LARGE SCALE GENOMIC DNA]</scope>
    <source>
        <strain evidence="3">ATCC MYA-3404 / T1</strain>
    </source>
</reference>
<gene>
    <name evidence="2" type="ORF">CTRG_02742</name>
</gene>
<dbReference type="GeneID" id="8298304"/>
<keyword evidence="3" id="KW-1185">Reference proteome</keyword>
<dbReference type="EMBL" id="GG692397">
    <property type="protein sequence ID" value="EER33924.1"/>
    <property type="molecule type" value="Genomic_DNA"/>
</dbReference>
<dbReference type="AlphaFoldDB" id="C5M8M0"/>
<dbReference type="KEGG" id="ctp:CTRG_02742"/>